<dbReference type="PANTHER" id="PTHR43558">
    <property type="entry name" value="REDUCTASE, PUTATIVE (AFU_ORTHOLOGUE AFUA_3G10540)-RELATED"/>
    <property type="match status" value="1"/>
</dbReference>
<reference evidence="1" key="2">
    <citation type="journal article" date="2019" name="IMA Fungus">
        <title>Genome sequencing and comparison of five Tilletia species to identify candidate genes for the detection of regulated species infecting wheat.</title>
        <authorList>
            <person name="Nguyen H.D.T."/>
            <person name="Sultana T."/>
            <person name="Kesanakurti P."/>
            <person name="Hambleton S."/>
        </authorList>
    </citation>
    <scope>NUCLEOTIDE SEQUENCE</scope>
    <source>
        <strain evidence="1">DAOMC 236416</strain>
    </source>
</reference>
<comment type="caution">
    <text evidence="1">The sequence shown here is derived from an EMBL/GenBank/DDBJ whole genome shotgun (WGS) entry which is preliminary data.</text>
</comment>
<reference evidence="1" key="1">
    <citation type="submission" date="2016-04" db="EMBL/GenBank/DDBJ databases">
        <authorList>
            <person name="Nguyen H.D."/>
            <person name="Samba Siva P."/>
            <person name="Cullis J."/>
            <person name="Levesque C.A."/>
            <person name="Hambleton S."/>
        </authorList>
    </citation>
    <scope>NUCLEOTIDE SEQUENCE</scope>
    <source>
        <strain evidence="1">DAOMC 236416</strain>
    </source>
</reference>
<sequence length="392" mass="43254">MTGSRANLKVFEEEVGVKASRSETPMVGPMLPASTYLAAVHDVGNREIDNAITQYNRDFPHGADWQGHLVSLTSYFGQYLDAEGSTYYQYERCSRTDLLGAKMFDHLRATHGIIQSLDGFQSNFNEFGGTILKNLDWRNVGVAGGSMLACLTEHNIGNLLKNSDIDLFIWGLDTVEAQKKVEHIKHTIAANTRSFSAAYLVERSAGAVTFIPQNGNRGRKVQVILRQFSNPASILASFDLDPVCIYFDGNEVWLSLRAIRAFYTGYTTTMGAICSSFAARIIKYATRGFGILVRPEEGDPGADDLYVEMESILREQEASITTQFFKLPWSGRDNFGAVFKTIKAAELGCWTHAFSSLASLAALWNLAHATGRIGQLMDEVGTASQIYGLYEG</sequence>
<name>A0A177TPC5_9BASI</name>
<dbReference type="Proteomes" id="UP000077521">
    <property type="component" value="Unassembled WGS sequence"/>
</dbReference>
<protein>
    <submittedName>
        <fullName evidence="1">Uncharacterized protein</fullName>
    </submittedName>
</protein>
<dbReference type="AlphaFoldDB" id="A0A177TPC5"/>
<dbReference type="EMBL" id="LWDF02000142">
    <property type="protein sequence ID" value="KAE8256120.1"/>
    <property type="molecule type" value="Genomic_DNA"/>
</dbReference>
<proteinExistence type="predicted"/>
<dbReference type="PANTHER" id="PTHR43558:SF6">
    <property type="entry name" value="REDUCTASE, PUTATIVE (AFU_ORTHOLOGUE AFUA_3G10540)-RELATED"/>
    <property type="match status" value="1"/>
</dbReference>
<organism evidence="1 2">
    <name type="scientific">Tilletia indica</name>
    <dbReference type="NCBI Taxonomy" id="43049"/>
    <lineage>
        <taxon>Eukaryota</taxon>
        <taxon>Fungi</taxon>
        <taxon>Dikarya</taxon>
        <taxon>Basidiomycota</taxon>
        <taxon>Ustilaginomycotina</taxon>
        <taxon>Exobasidiomycetes</taxon>
        <taxon>Tilletiales</taxon>
        <taxon>Tilletiaceae</taxon>
        <taxon>Tilletia</taxon>
    </lineage>
</organism>
<accession>A0A177TPC5</accession>
<dbReference type="InterPro" id="IPR053354">
    <property type="entry name" value="MGDG_epimerase"/>
</dbReference>
<keyword evidence="2" id="KW-1185">Reference proteome</keyword>
<evidence type="ECO:0000313" key="2">
    <source>
        <dbReference type="Proteomes" id="UP000077521"/>
    </source>
</evidence>
<gene>
    <name evidence="1" type="ORF">A4X13_0g2803</name>
</gene>
<evidence type="ECO:0000313" key="1">
    <source>
        <dbReference type="EMBL" id="KAE8256120.1"/>
    </source>
</evidence>